<name>A0ABX5XSC8_9BACT</name>
<feature type="domain" description="Cytochrome c-552/4" evidence="4">
    <location>
        <begin position="28"/>
        <end position="60"/>
    </location>
</feature>
<dbReference type="SUPFAM" id="SSF48452">
    <property type="entry name" value="TPR-like"/>
    <property type="match status" value="1"/>
</dbReference>
<dbReference type="PANTHER" id="PTHR35038">
    <property type="entry name" value="DISSIMILATORY SULFITE REDUCTASE SIRA"/>
    <property type="match status" value="1"/>
</dbReference>
<proteinExistence type="predicted"/>
<dbReference type="Pfam" id="PF13435">
    <property type="entry name" value="Cytochrome_C554"/>
    <property type="match status" value="2"/>
</dbReference>
<dbReference type="SUPFAM" id="SSF48695">
    <property type="entry name" value="Multiheme cytochromes"/>
    <property type="match status" value="1"/>
</dbReference>
<dbReference type="Pfam" id="PF09699">
    <property type="entry name" value="Paired_CXXCH_1"/>
    <property type="match status" value="1"/>
</dbReference>
<keyword evidence="1" id="KW-0732">Signal</keyword>
<gene>
    <name evidence="5" type="primary">ycf3</name>
    <name evidence="5" type="ORF">TBK1r_34930</name>
</gene>
<dbReference type="Gene3D" id="1.10.1130.10">
    <property type="entry name" value="Flavocytochrome C3, Chain A"/>
    <property type="match status" value="1"/>
</dbReference>
<dbReference type="Pfam" id="PF13181">
    <property type="entry name" value="TPR_8"/>
    <property type="match status" value="1"/>
</dbReference>
<dbReference type="Pfam" id="PF13432">
    <property type="entry name" value="TPR_16"/>
    <property type="match status" value="1"/>
</dbReference>
<feature type="repeat" description="TPR" evidence="2">
    <location>
        <begin position="507"/>
        <end position="540"/>
    </location>
</feature>
<evidence type="ECO:0000313" key="5">
    <source>
        <dbReference type="EMBL" id="QDV84542.1"/>
    </source>
</evidence>
<accession>A0ABX5XSC8</accession>
<feature type="domain" description="Doubled CXXCH motif" evidence="3">
    <location>
        <begin position="293"/>
        <end position="324"/>
    </location>
</feature>
<sequence>MFFGISVRGLAEPPTNTDPAVGYVGTKTCAQCHEAEHLTYLDTKHSESMERVDPDKEVSSATFHHEASGNDYQVLRRGDDLIHREILRGPDGEELARTEHPIVFTLGSGTHGKSYVYHDGSHFGQSPLSWYQDTGKWAMSPGYDVPFHPGFGRKLSSECFFCHVGDIDRKNGNPNEFSILEEKIGCERCHGPGEKHVARYRENPKFAGADNTIVNPSRLSRELSEAICQQCHLQAAGKAMLANKDEWDYRPGLPLTDFRIDYQYRLGDDTMRVVGHVEQLHMSKCYQQTESLTCITCHNPHQTVPAESTIEHYRKICLSCHTDQSCGEPHAKRVEKAQNDCSQCHMPAQGTEVPHTAFHHHRIGIHSGQATSVEPAVGLSPVLDVAELPGMVRKRCEALAKFQVAQEDPGNPNFRDYGIEAAKALIEVKNAGHADADATTILAMLARSQGQSAIAQDLAREVVASERVPSRPRLESLRLLANLAYQRREFAEAAKYYREVTELQSEPFDYFQLGVSEQNSGNTEQAIESLNKTIELAPQHVSAHRFLAAIYQSRGRGDLAARHSKLAGQHAMRLQQLQVKTQE</sequence>
<dbReference type="InterPro" id="IPR010177">
    <property type="entry name" value="Paired_CXXCH_1"/>
</dbReference>
<dbReference type="SMART" id="SM00028">
    <property type="entry name" value="TPR"/>
    <property type="match status" value="2"/>
</dbReference>
<dbReference type="PROSITE" id="PS50005">
    <property type="entry name" value="TPR"/>
    <property type="match status" value="1"/>
</dbReference>
<organism evidence="5 6">
    <name type="scientific">Stieleria magnilauensis</name>
    <dbReference type="NCBI Taxonomy" id="2527963"/>
    <lineage>
        <taxon>Bacteria</taxon>
        <taxon>Pseudomonadati</taxon>
        <taxon>Planctomycetota</taxon>
        <taxon>Planctomycetia</taxon>
        <taxon>Pirellulales</taxon>
        <taxon>Pirellulaceae</taxon>
        <taxon>Stieleria</taxon>
    </lineage>
</organism>
<feature type="domain" description="Cytochrome c-552/4" evidence="4">
    <location>
        <begin position="156"/>
        <end position="191"/>
    </location>
</feature>
<dbReference type="Proteomes" id="UP000318081">
    <property type="component" value="Chromosome"/>
</dbReference>
<keyword evidence="2" id="KW-0802">TPR repeat</keyword>
<evidence type="ECO:0000259" key="3">
    <source>
        <dbReference type="Pfam" id="PF09699"/>
    </source>
</evidence>
<evidence type="ECO:0000313" key="6">
    <source>
        <dbReference type="Proteomes" id="UP000318081"/>
    </source>
</evidence>
<dbReference type="InterPro" id="IPR019734">
    <property type="entry name" value="TPR_rpt"/>
</dbReference>
<dbReference type="InterPro" id="IPR011990">
    <property type="entry name" value="TPR-like_helical_dom_sf"/>
</dbReference>
<dbReference type="InterPro" id="IPR051829">
    <property type="entry name" value="Multiheme_Cytochr_ET"/>
</dbReference>
<evidence type="ECO:0000259" key="4">
    <source>
        <dbReference type="Pfam" id="PF13435"/>
    </source>
</evidence>
<evidence type="ECO:0000256" key="1">
    <source>
        <dbReference type="ARBA" id="ARBA00022729"/>
    </source>
</evidence>
<reference evidence="5 6" key="1">
    <citation type="submission" date="2019-02" db="EMBL/GenBank/DDBJ databases">
        <title>Deep-cultivation of Planctomycetes and their phenomic and genomic characterization uncovers novel biology.</title>
        <authorList>
            <person name="Wiegand S."/>
            <person name="Jogler M."/>
            <person name="Boedeker C."/>
            <person name="Pinto D."/>
            <person name="Vollmers J."/>
            <person name="Rivas-Marin E."/>
            <person name="Kohn T."/>
            <person name="Peeters S.H."/>
            <person name="Heuer A."/>
            <person name="Rast P."/>
            <person name="Oberbeckmann S."/>
            <person name="Bunk B."/>
            <person name="Jeske O."/>
            <person name="Meyerdierks A."/>
            <person name="Storesund J.E."/>
            <person name="Kallscheuer N."/>
            <person name="Luecker S."/>
            <person name="Lage O.M."/>
            <person name="Pohl T."/>
            <person name="Merkel B.J."/>
            <person name="Hornburger P."/>
            <person name="Mueller R.-W."/>
            <person name="Bruemmer F."/>
            <person name="Labrenz M."/>
            <person name="Spormann A.M."/>
            <person name="Op den Camp H."/>
            <person name="Overmann J."/>
            <person name="Amann R."/>
            <person name="Jetten M.S.M."/>
            <person name="Mascher T."/>
            <person name="Medema M.H."/>
            <person name="Devos D.P."/>
            <person name="Kaster A.-K."/>
            <person name="Ovreas L."/>
            <person name="Rohde M."/>
            <person name="Galperin M.Y."/>
            <person name="Jogler C."/>
        </authorList>
    </citation>
    <scope>NUCLEOTIDE SEQUENCE [LARGE SCALE GENOMIC DNA]</scope>
    <source>
        <strain evidence="5 6">TBK1r</strain>
    </source>
</reference>
<dbReference type="PANTHER" id="PTHR35038:SF8">
    <property type="entry name" value="C-TYPE POLYHEME CYTOCHROME OMCC"/>
    <property type="match status" value="1"/>
</dbReference>
<dbReference type="EMBL" id="CP036432">
    <property type="protein sequence ID" value="QDV84542.1"/>
    <property type="molecule type" value="Genomic_DNA"/>
</dbReference>
<dbReference type="InterPro" id="IPR036280">
    <property type="entry name" value="Multihaem_cyt_sf"/>
</dbReference>
<protein>
    <submittedName>
        <fullName evidence="5">Photosystem I assembly protein Ycf3</fullName>
    </submittedName>
</protein>
<dbReference type="InterPro" id="IPR023155">
    <property type="entry name" value="Cyt_c-552/4"/>
</dbReference>
<keyword evidence="6" id="KW-1185">Reference proteome</keyword>
<evidence type="ECO:0000256" key="2">
    <source>
        <dbReference type="PROSITE-ProRule" id="PRU00339"/>
    </source>
</evidence>
<dbReference type="Gene3D" id="1.25.40.10">
    <property type="entry name" value="Tetratricopeptide repeat domain"/>
    <property type="match status" value="1"/>
</dbReference>